<dbReference type="STRING" id="3708.A0A078GUR1"/>
<dbReference type="EMBL" id="LK032227">
    <property type="protein sequence ID" value="CDY28874.1"/>
    <property type="molecule type" value="Genomic_DNA"/>
</dbReference>
<dbReference type="SUPFAM" id="SSF48452">
    <property type="entry name" value="TPR-like"/>
    <property type="match status" value="1"/>
</dbReference>
<dbReference type="Proteomes" id="UP000028999">
    <property type="component" value="Unassembled WGS sequence"/>
</dbReference>
<keyword evidence="2" id="KW-1185">Reference proteome</keyword>
<dbReference type="GO" id="GO:0005786">
    <property type="term" value="C:signal recognition particle, endoplasmic reticulum targeting"/>
    <property type="evidence" value="ECO:0000318"/>
    <property type="project" value="GO_Central"/>
</dbReference>
<dbReference type="Gramene" id="CDY28874">
    <property type="protein sequence ID" value="CDY28874"/>
    <property type="gene ID" value="GSBRNA2T00041555001"/>
</dbReference>
<dbReference type="PANTHER" id="PTHR14094">
    <property type="entry name" value="SIGNAL RECOGNITION PARTICLE 72"/>
    <property type="match status" value="1"/>
</dbReference>
<protein>
    <submittedName>
        <fullName evidence="1">BnaC06g26620D protein</fullName>
    </submittedName>
</protein>
<name>A0A078GUR1_BRANA</name>
<dbReference type="InterPro" id="IPR026270">
    <property type="entry name" value="SRP72"/>
</dbReference>
<dbReference type="Gene3D" id="1.25.40.10">
    <property type="entry name" value="Tetratricopeptide repeat domain"/>
    <property type="match status" value="2"/>
</dbReference>
<evidence type="ECO:0000313" key="1">
    <source>
        <dbReference type="EMBL" id="CDY28874.1"/>
    </source>
</evidence>
<dbReference type="GO" id="GO:0006614">
    <property type="term" value="P:SRP-dependent cotranslational protein targeting to membrane"/>
    <property type="evidence" value="ECO:0000318"/>
    <property type="project" value="GO_Central"/>
</dbReference>
<dbReference type="PaxDb" id="3708-A0A078GUR1"/>
<sequence length="471" mass="51803">MAPKSKEKPKTSQPPPAIEDLFTTLDRHINRSEYEQAVKVADQGCKAVALVKDDKIDDALSVIHSFHKLPIDLGFQKAYCLYRQNKLDEAIACLRGRERYSETSLLEAQILYRLGKTDACVGVYQTLKDSEIETADVNFVAGLVSSGKASQVKGALETWRIKPTSSFEMAFNTACSLIENGNYADAEQLLLTARSSFLSYHQCSLFNHNISIDSHINLETLTDDGFADEDIENELGPISVQLAYVQQVLGQTQESSSSYVDIIKRNVVDESSLAVTVNNLIALKGSKDVSDGLRKLDRLKDQDSQIFKLSQALDAKLSQKHKEAIYAKRVLLLLHANKIDQARELCAALTGLFPESVMPTLLQAAVLVRENKAAKAEELLGQCAEKFPEKSKLVLLARAQIAASATHPQVAAESLSQITDIQHFPATVATIVALKERAGDNAGAAAVLDSSIKWCSGMVKKRRLHGYTRRL</sequence>
<dbReference type="GO" id="GO:0008312">
    <property type="term" value="F:7S RNA binding"/>
    <property type="evidence" value="ECO:0000318"/>
    <property type="project" value="GO_Central"/>
</dbReference>
<evidence type="ECO:0000313" key="2">
    <source>
        <dbReference type="Proteomes" id="UP000028999"/>
    </source>
</evidence>
<reference evidence="1 2" key="1">
    <citation type="journal article" date="2014" name="Science">
        <title>Plant genetics. Early allopolyploid evolution in the post-Neolithic Brassica napus oilseed genome.</title>
        <authorList>
            <person name="Chalhoub B."/>
            <person name="Denoeud F."/>
            <person name="Liu S."/>
            <person name="Parkin I.A."/>
            <person name="Tang H."/>
            <person name="Wang X."/>
            <person name="Chiquet J."/>
            <person name="Belcram H."/>
            <person name="Tong C."/>
            <person name="Samans B."/>
            <person name="Correa M."/>
            <person name="Da Silva C."/>
            <person name="Just J."/>
            <person name="Falentin C."/>
            <person name="Koh C.S."/>
            <person name="Le Clainche I."/>
            <person name="Bernard M."/>
            <person name="Bento P."/>
            <person name="Noel B."/>
            <person name="Labadie K."/>
            <person name="Alberti A."/>
            <person name="Charles M."/>
            <person name="Arnaud D."/>
            <person name="Guo H."/>
            <person name="Daviaud C."/>
            <person name="Alamery S."/>
            <person name="Jabbari K."/>
            <person name="Zhao M."/>
            <person name="Edger P.P."/>
            <person name="Chelaifa H."/>
            <person name="Tack D."/>
            <person name="Lassalle G."/>
            <person name="Mestiri I."/>
            <person name="Schnel N."/>
            <person name="Le Paslier M.C."/>
            <person name="Fan G."/>
            <person name="Renault V."/>
            <person name="Bayer P.E."/>
            <person name="Golicz A.A."/>
            <person name="Manoli S."/>
            <person name="Lee T.H."/>
            <person name="Thi V.H."/>
            <person name="Chalabi S."/>
            <person name="Hu Q."/>
            <person name="Fan C."/>
            <person name="Tollenaere R."/>
            <person name="Lu Y."/>
            <person name="Battail C."/>
            <person name="Shen J."/>
            <person name="Sidebottom C.H."/>
            <person name="Wang X."/>
            <person name="Canaguier A."/>
            <person name="Chauveau A."/>
            <person name="Berard A."/>
            <person name="Deniot G."/>
            <person name="Guan M."/>
            <person name="Liu Z."/>
            <person name="Sun F."/>
            <person name="Lim Y.P."/>
            <person name="Lyons E."/>
            <person name="Town C.D."/>
            <person name="Bancroft I."/>
            <person name="Wang X."/>
            <person name="Meng J."/>
            <person name="Ma J."/>
            <person name="Pires J.C."/>
            <person name="King G.J."/>
            <person name="Brunel D."/>
            <person name="Delourme R."/>
            <person name="Renard M."/>
            <person name="Aury J.M."/>
            <person name="Adams K.L."/>
            <person name="Batley J."/>
            <person name="Snowdon R.J."/>
            <person name="Tost J."/>
            <person name="Edwards D."/>
            <person name="Zhou Y."/>
            <person name="Hua W."/>
            <person name="Sharpe A.G."/>
            <person name="Paterson A.H."/>
            <person name="Guan C."/>
            <person name="Wincker P."/>
        </authorList>
    </citation>
    <scope>NUCLEOTIDE SEQUENCE [LARGE SCALE GENOMIC DNA]</scope>
    <source>
        <strain evidence="2">cv. Darmor-bzh</strain>
    </source>
</reference>
<dbReference type="PANTHER" id="PTHR14094:SF9">
    <property type="entry name" value="SIGNAL RECOGNITION PARTICLE SUBUNIT SRP72"/>
    <property type="match status" value="1"/>
</dbReference>
<dbReference type="InterPro" id="IPR011990">
    <property type="entry name" value="TPR-like_helical_dom_sf"/>
</dbReference>
<gene>
    <name evidence="1" type="primary">BnaC06g26620D</name>
    <name evidence="1" type="ORF">GSBRNA2T00041555001</name>
</gene>
<dbReference type="OMA" id="DAFMERS"/>
<organism evidence="1 2">
    <name type="scientific">Brassica napus</name>
    <name type="common">Rape</name>
    <dbReference type="NCBI Taxonomy" id="3708"/>
    <lineage>
        <taxon>Eukaryota</taxon>
        <taxon>Viridiplantae</taxon>
        <taxon>Streptophyta</taxon>
        <taxon>Embryophyta</taxon>
        <taxon>Tracheophyta</taxon>
        <taxon>Spermatophyta</taxon>
        <taxon>Magnoliopsida</taxon>
        <taxon>eudicotyledons</taxon>
        <taxon>Gunneridae</taxon>
        <taxon>Pentapetalae</taxon>
        <taxon>rosids</taxon>
        <taxon>malvids</taxon>
        <taxon>Brassicales</taxon>
        <taxon>Brassicaceae</taxon>
        <taxon>Brassiceae</taxon>
        <taxon>Brassica</taxon>
    </lineage>
</organism>
<dbReference type="AlphaFoldDB" id="A0A078GUR1"/>
<accession>A0A078GUR1</accession>
<proteinExistence type="predicted"/>